<name>A0AB39MUM9_9ACTN</name>
<keyword evidence="2" id="KW-0812">Transmembrane</keyword>
<accession>A0AB39MUM9</accession>
<evidence type="ECO:0000259" key="3">
    <source>
        <dbReference type="Pfam" id="PF01471"/>
    </source>
</evidence>
<dbReference type="Gene3D" id="1.10.101.10">
    <property type="entry name" value="PGBD-like superfamily/PGBD"/>
    <property type="match status" value="1"/>
</dbReference>
<dbReference type="Pfam" id="PF01471">
    <property type="entry name" value="PG_binding_1"/>
    <property type="match status" value="1"/>
</dbReference>
<protein>
    <submittedName>
        <fullName evidence="4">Peptidoglycan-binding protein</fullName>
    </submittedName>
</protein>
<dbReference type="RefSeq" id="WP_369269213.1">
    <property type="nucleotide sequence ID" value="NZ_CP163432.1"/>
</dbReference>
<dbReference type="InterPro" id="IPR036366">
    <property type="entry name" value="PGBDSf"/>
</dbReference>
<feature type="compositionally biased region" description="Low complexity" evidence="1">
    <location>
        <begin position="202"/>
        <end position="212"/>
    </location>
</feature>
<organism evidence="4">
    <name type="scientific">Streptomyces sp. R11</name>
    <dbReference type="NCBI Taxonomy" id="3238625"/>
    <lineage>
        <taxon>Bacteria</taxon>
        <taxon>Bacillati</taxon>
        <taxon>Actinomycetota</taxon>
        <taxon>Actinomycetes</taxon>
        <taxon>Kitasatosporales</taxon>
        <taxon>Streptomycetaceae</taxon>
        <taxon>Streptomyces</taxon>
    </lineage>
</organism>
<dbReference type="SUPFAM" id="SSF47090">
    <property type="entry name" value="PGBD-like"/>
    <property type="match status" value="1"/>
</dbReference>
<feature type="domain" description="Peptidoglycan binding-like" evidence="3">
    <location>
        <begin position="269"/>
        <end position="327"/>
    </location>
</feature>
<keyword evidence="2" id="KW-0472">Membrane</keyword>
<dbReference type="AlphaFoldDB" id="A0AB39MUM9"/>
<keyword evidence="2" id="KW-1133">Transmembrane helix</keyword>
<evidence type="ECO:0000313" key="4">
    <source>
        <dbReference type="EMBL" id="XDQ08764.1"/>
    </source>
</evidence>
<evidence type="ECO:0000256" key="2">
    <source>
        <dbReference type="SAM" id="Phobius"/>
    </source>
</evidence>
<sequence length="334" mass="33366">MSEPNGPVCPECGTPRASDGTPACSCTRLASDARRDARTAEAAAAEDFAPLRIRPFVELGDDAGAADLATADEVPPRSTGLETSRDLARQGDAGGAGTAELAGDADDSPTSPVPAPVPASPDTALGETPAPEAEAPQGPPRKRRPLLIAGAGAAMVVLVTGAVLGGLHLYDSPSRGRAASDDVRAPVPDSSTEDGTSAEGQSAATATASPASSPTPSPSTPPTDSAATRTNSSATPAAAPSSGGVGPSAAAPEPTAAEGEPPVLRLGDQGPQVTELQLRLRQIGLYAGDIDGDYDRGVEGSVRTYQLTRVILSDESGVYGQATRAALESESSEP</sequence>
<evidence type="ECO:0000256" key="1">
    <source>
        <dbReference type="SAM" id="MobiDB-lite"/>
    </source>
</evidence>
<feature type="compositionally biased region" description="Polar residues" evidence="1">
    <location>
        <begin position="189"/>
        <end position="200"/>
    </location>
</feature>
<gene>
    <name evidence="4" type="ORF">AB5J55_03445</name>
</gene>
<dbReference type="InterPro" id="IPR036365">
    <property type="entry name" value="PGBD-like_sf"/>
</dbReference>
<feature type="transmembrane region" description="Helical" evidence="2">
    <location>
        <begin position="146"/>
        <end position="170"/>
    </location>
</feature>
<feature type="region of interest" description="Disordered" evidence="1">
    <location>
        <begin position="67"/>
        <end position="144"/>
    </location>
</feature>
<reference evidence="4" key="1">
    <citation type="submission" date="2024-07" db="EMBL/GenBank/DDBJ databases">
        <authorList>
            <person name="Yu S.T."/>
        </authorList>
    </citation>
    <scope>NUCLEOTIDE SEQUENCE</scope>
    <source>
        <strain evidence="4">R11</strain>
    </source>
</reference>
<dbReference type="EMBL" id="CP163432">
    <property type="protein sequence ID" value="XDQ08764.1"/>
    <property type="molecule type" value="Genomic_DNA"/>
</dbReference>
<proteinExistence type="predicted"/>
<feature type="region of interest" description="Disordered" evidence="1">
    <location>
        <begin position="167"/>
        <end position="270"/>
    </location>
</feature>
<feature type="compositionally biased region" description="Low complexity" evidence="1">
    <location>
        <begin position="222"/>
        <end position="262"/>
    </location>
</feature>
<feature type="region of interest" description="Disordered" evidence="1">
    <location>
        <begin position="1"/>
        <end position="23"/>
    </location>
</feature>
<feature type="compositionally biased region" description="Low complexity" evidence="1">
    <location>
        <begin position="120"/>
        <end position="136"/>
    </location>
</feature>
<dbReference type="InterPro" id="IPR002477">
    <property type="entry name" value="Peptidoglycan-bd-like"/>
</dbReference>